<dbReference type="Pfam" id="PF14923">
    <property type="entry name" value="CCDC142"/>
    <property type="match status" value="2"/>
</dbReference>
<feature type="compositionally biased region" description="Basic and acidic residues" evidence="1">
    <location>
        <begin position="487"/>
        <end position="499"/>
    </location>
</feature>
<dbReference type="PANTHER" id="PTHR21436">
    <property type="entry name" value="COILED-COIL DOMAIN-CONTAINING PROTEIN 142"/>
    <property type="match status" value="1"/>
</dbReference>
<dbReference type="InParanoid" id="A0A4W3I6F9"/>
<proteinExistence type="predicted"/>
<reference evidence="3" key="5">
    <citation type="submission" date="2025-09" db="UniProtKB">
        <authorList>
            <consortium name="Ensembl"/>
        </authorList>
    </citation>
    <scope>IDENTIFICATION</scope>
</reference>
<accession>A0A4W3I6F9</accession>
<keyword evidence="4" id="KW-1185">Reference proteome</keyword>
<dbReference type="Proteomes" id="UP000314986">
    <property type="component" value="Unassembled WGS sequence"/>
</dbReference>
<sequence length="948" mass="108032">MIPSTEDNDDVAVITPPDDTEDIKPQMRSLSPLSLTSISPDETVQKEKPDHLNGPGSGPPYSFTKSLQKAEALLWNRLQPGWKWLMKQRAEGGFSEVDSDDSLLSSDPDGISISGKLANVEQFILGLNKCCQLQRGLKGALLQGHVKSLSSDVPFISEFHYHPSISNLGKHYAKLHLLMETRSRLVLNKVYASRLMDASEFVRRLTGLLMHQEHEMSKIELDDISVTSVKGLGGLCEELKCHTNHWKCLGEKIRNDPWLSPQLLYMKENLQYMNKTLTLLSLYAVFLMEQYICTIICTLACSQPSSMSSKSLWEFFHGLEIFNNIVSEFKIDHSYLKLQNHVEEMNVNESDLLSQSLKVNMCRRNGNWHIEPFLIDRVLRILADERGRIAAQHFYEVISTNNTFLSTANQNGLNSLEWENINVPFLQTDMGDDLNFFCGKEIKISLCRPKLGEFCLEDKELMNYIFEGLITSNMLWQLVLNRPKPDQLQESKSETKQNDEINPNPHLSPIRRKSVHWQDSSNSEGKALLLSNYRNMMWKAFGTHLRDQFYLQPWLSYDPCNNAIGNIDQCKAQITVLLTQVLHEACYKVFCHALGSGLKDRCFCDPESIGDGVRSKTAGLFLELFRPLCLAVPHILLPTMTHCLVTVQASSYWLMTKAFQFLSFWSLNQFLLVTQGDLKVRKIMSDQISPNSLQGKKVLKIFSADCKKMTIEIFEQTMPVGRHWRINYRSVELPSNPSEYATAAVQAVIGQVLEGIQPLPEDAQIIPLTMALTAFMEGWMDHILKQKIKFSVQGALQLKQDFDMIRDLIRSEKHGLSFEVRQTLLSLRVFQQMDNAIICLLQQPTRKIYAPSNTWEPFRRCCMCLVTVDFSHGSLNSLDSLDLQTGRTRAILQPEAPTASDLLSKIRATGHPESYLAVNQQEWLALRVGSDRRWKALRLPCMKKSPEQ</sequence>
<name>A0A4W3I6F9_CALMI</name>
<evidence type="ECO:0000256" key="1">
    <source>
        <dbReference type="SAM" id="MobiDB-lite"/>
    </source>
</evidence>
<reference evidence="3" key="4">
    <citation type="submission" date="2025-08" db="UniProtKB">
        <authorList>
            <consortium name="Ensembl"/>
        </authorList>
    </citation>
    <scope>IDENTIFICATION</scope>
</reference>
<organism evidence="3 4">
    <name type="scientific">Callorhinchus milii</name>
    <name type="common">Ghost shark</name>
    <dbReference type="NCBI Taxonomy" id="7868"/>
    <lineage>
        <taxon>Eukaryota</taxon>
        <taxon>Metazoa</taxon>
        <taxon>Chordata</taxon>
        <taxon>Craniata</taxon>
        <taxon>Vertebrata</taxon>
        <taxon>Chondrichthyes</taxon>
        <taxon>Holocephali</taxon>
        <taxon>Chimaeriformes</taxon>
        <taxon>Callorhinchidae</taxon>
        <taxon>Callorhinchus</taxon>
    </lineage>
</organism>
<feature type="domain" description="Coiled-coil protein 142 C-terminal" evidence="2">
    <location>
        <begin position="696"/>
        <end position="924"/>
    </location>
</feature>
<evidence type="ECO:0000313" key="3">
    <source>
        <dbReference type="Ensembl" id="ENSCMIP00000023046.1"/>
    </source>
</evidence>
<evidence type="ECO:0000313" key="4">
    <source>
        <dbReference type="Proteomes" id="UP000314986"/>
    </source>
</evidence>
<feature type="region of interest" description="Disordered" evidence="1">
    <location>
        <begin position="487"/>
        <end position="519"/>
    </location>
</feature>
<dbReference type="STRING" id="7868.ENSCMIP00000023046"/>
<dbReference type="OMA" id="TWEQLQH"/>
<dbReference type="AlphaFoldDB" id="A0A4W3I6F9"/>
<feature type="domain" description="Coiled-coil protein 142 C-terminal" evidence="2">
    <location>
        <begin position="588"/>
        <end position="689"/>
    </location>
</feature>
<reference evidence="4" key="3">
    <citation type="journal article" date="2014" name="Nature">
        <title>Elephant shark genome provides unique insights into gnathostome evolution.</title>
        <authorList>
            <consortium name="International Elephant Shark Genome Sequencing Consortium"/>
            <person name="Venkatesh B."/>
            <person name="Lee A.P."/>
            <person name="Ravi V."/>
            <person name="Maurya A.K."/>
            <person name="Lian M.M."/>
            <person name="Swann J.B."/>
            <person name="Ohta Y."/>
            <person name="Flajnik M.F."/>
            <person name="Sutoh Y."/>
            <person name="Kasahara M."/>
            <person name="Hoon S."/>
            <person name="Gangu V."/>
            <person name="Roy S.W."/>
            <person name="Irimia M."/>
            <person name="Korzh V."/>
            <person name="Kondrychyn I."/>
            <person name="Lim Z.W."/>
            <person name="Tay B.H."/>
            <person name="Tohari S."/>
            <person name="Kong K.W."/>
            <person name="Ho S."/>
            <person name="Lorente-Galdos B."/>
            <person name="Quilez J."/>
            <person name="Marques-Bonet T."/>
            <person name="Raney B.J."/>
            <person name="Ingham P.W."/>
            <person name="Tay A."/>
            <person name="Hillier L.W."/>
            <person name="Minx P."/>
            <person name="Boehm T."/>
            <person name="Wilson R.K."/>
            <person name="Brenner S."/>
            <person name="Warren W.C."/>
        </authorList>
    </citation>
    <scope>NUCLEOTIDE SEQUENCE [LARGE SCALE GENOMIC DNA]</scope>
</reference>
<protein>
    <recommendedName>
        <fullName evidence="2">Coiled-coil protein 142 C-terminal domain-containing protein</fullName>
    </recommendedName>
</protein>
<reference evidence="4" key="1">
    <citation type="journal article" date="2006" name="Science">
        <title>Ancient noncoding elements conserved in the human genome.</title>
        <authorList>
            <person name="Venkatesh B."/>
            <person name="Kirkness E.F."/>
            <person name="Loh Y.H."/>
            <person name="Halpern A.L."/>
            <person name="Lee A.P."/>
            <person name="Johnson J."/>
            <person name="Dandona N."/>
            <person name="Viswanathan L.D."/>
            <person name="Tay A."/>
            <person name="Venter J.C."/>
            <person name="Strausberg R.L."/>
            <person name="Brenner S."/>
        </authorList>
    </citation>
    <scope>NUCLEOTIDE SEQUENCE [LARGE SCALE GENOMIC DNA]</scope>
</reference>
<feature type="compositionally biased region" description="Low complexity" evidence="1">
    <location>
        <begin position="29"/>
        <end position="40"/>
    </location>
</feature>
<reference evidence="4" key="2">
    <citation type="journal article" date="2007" name="PLoS Biol.">
        <title>Survey sequencing and comparative analysis of the elephant shark (Callorhinchus milii) genome.</title>
        <authorList>
            <person name="Venkatesh B."/>
            <person name="Kirkness E.F."/>
            <person name="Loh Y.H."/>
            <person name="Halpern A.L."/>
            <person name="Lee A.P."/>
            <person name="Johnson J."/>
            <person name="Dandona N."/>
            <person name="Viswanathan L.D."/>
            <person name="Tay A."/>
            <person name="Venter J.C."/>
            <person name="Strausberg R.L."/>
            <person name="Brenner S."/>
        </authorList>
    </citation>
    <scope>NUCLEOTIDE SEQUENCE [LARGE SCALE GENOMIC DNA]</scope>
</reference>
<feature type="region of interest" description="Disordered" evidence="1">
    <location>
        <begin position="1"/>
        <end position="63"/>
    </location>
</feature>
<evidence type="ECO:0000259" key="2">
    <source>
        <dbReference type="Pfam" id="PF14923"/>
    </source>
</evidence>
<dbReference type="InterPro" id="IPR026700">
    <property type="entry name" value="CCDC142"/>
</dbReference>
<feature type="compositionally biased region" description="Acidic residues" evidence="1">
    <location>
        <begin position="1"/>
        <end position="10"/>
    </location>
</feature>
<dbReference type="InterPro" id="IPR055350">
    <property type="entry name" value="CCDC142_C"/>
</dbReference>
<dbReference type="GeneTree" id="ENSGT00390000009871"/>
<dbReference type="Ensembl" id="ENSCMIT00000023442.1">
    <property type="protein sequence ID" value="ENSCMIP00000023046.1"/>
    <property type="gene ID" value="ENSCMIG00000010343.1"/>
</dbReference>
<dbReference type="PANTHER" id="PTHR21436:SF2">
    <property type="entry name" value="COILED-COIL DOMAIN-CONTAINING PROTEIN 142"/>
    <property type="match status" value="1"/>
</dbReference>
<gene>
    <name evidence="3" type="primary">ccdc142</name>
</gene>